<keyword evidence="3" id="KW-0418">Kinase</keyword>
<dbReference type="Gene3D" id="1.10.287.130">
    <property type="match status" value="1"/>
</dbReference>
<dbReference type="GO" id="GO:0000155">
    <property type="term" value="F:phosphorelay sensor kinase activity"/>
    <property type="evidence" value="ECO:0007669"/>
    <property type="project" value="InterPro"/>
</dbReference>
<evidence type="ECO:0000256" key="2">
    <source>
        <dbReference type="ARBA" id="ARBA00022679"/>
    </source>
</evidence>
<dbReference type="SUPFAM" id="SSF52172">
    <property type="entry name" value="CheY-like"/>
    <property type="match status" value="2"/>
</dbReference>
<dbReference type="Pfam" id="PF02518">
    <property type="entry name" value="HATPase_c"/>
    <property type="match status" value="1"/>
</dbReference>
<dbReference type="PANTHER" id="PTHR45339:SF1">
    <property type="entry name" value="HYBRID SIGNAL TRANSDUCTION HISTIDINE KINASE J"/>
    <property type="match status" value="1"/>
</dbReference>
<dbReference type="Pfam" id="PF00072">
    <property type="entry name" value="Response_reg"/>
    <property type="match status" value="2"/>
</dbReference>
<organism evidence="7">
    <name type="scientific">Marseillevirus LCMAC102</name>
    <dbReference type="NCBI Taxonomy" id="2506603"/>
    <lineage>
        <taxon>Viruses</taxon>
        <taxon>Varidnaviria</taxon>
        <taxon>Bamfordvirae</taxon>
        <taxon>Nucleocytoviricota</taxon>
        <taxon>Megaviricetes</taxon>
        <taxon>Pimascovirales</taxon>
        <taxon>Pimascovirales incertae sedis</taxon>
        <taxon>Marseilleviridae</taxon>
    </lineage>
</organism>
<dbReference type="CDD" id="cd00082">
    <property type="entry name" value="HisKA"/>
    <property type="match status" value="1"/>
</dbReference>
<dbReference type="Pfam" id="PF13185">
    <property type="entry name" value="GAF_2"/>
    <property type="match status" value="1"/>
</dbReference>
<evidence type="ECO:0000313" key="7">
    <source>
        <dbReference type="EMBL" id="QBK86221.1"/>
    </source>
</evidence>
<gene>
    <name evidence="7" type="ORF">LCMAC102_00150</name>
</gene>
<dbReference type="EMBL" id="MK500334">
    <property type="protein sequence ID" value="QBK86221.1"/>
    <property type="molecule type" value="Genomic_DNA"/>
</dbReference>
<reference evidence="7" key="1">
    <citation type="journal article" date="2019" name="MBio">
        <title>Virus Genomes from Deep Sea Sediments Expand the Ocean Megavirome and Support Independent Origins of Viral Gigantism.</title>
        <authorList>
            <person name="Backstrom D."/>
            <person name="Yutin N."/>
            <person name="Jorgensen S.L."/>
            <person name="Dharamshi J."/>
            <person name="Homa F."/>
            <person name="Zaremba-Niedwiedzka K."/>
            <person name="Spang A."/>
            <person name="Wolf Y.I."/>
            <person name="Koonin E.V."/>
            <person name="Ettema T.J."/>
        </authorList>
    </citation>
    <scope>NUCLEOTIDE SEQUENCE</scope>
</reference>
<dbReference type="SUPFAM" id="SSF47384">
    <property type="entry name" value="Homodimeric domain of signal transducing histidine kinase"/>
    <property type="match status" value="1"/>
</dbReference>
<dbReference type="SUPFAM" id="SSF55874">
    <property type="entry name" value="ATPase domain of HSP90 chaperone/DNA topoisomerase II/histidine kinase"/>
    <property type="match status" value="1"/>
</dbReference>
<dbReference type="PROSITE" id="PS50110">
    <property type="entry name" value="RESPONSE_REGULATORY"/>
    <property type="match status" value="2"/>
</dbReference>
<dbReference type="SMART" id="SM00387">
    <property type="entry name" value="HATPase_c"/>
    <property type="match status" value="1"/>
</dbReference>
<accession>A0A481YTK2</accession>
<dbReference type="InterPro" id="IPR003594">
    <property type="entry name" value="HATPase_dom"/>
</dbReference>
<sequence length="726" mass="81071">MSNLIVEIYTEKKINTISINLEDRWNHITPDTGKILSSVCYQLARSDINYGLVLESLLGKIIDVTGSEFGSVTAWSGSFENRTEQPYLICLALGEKTVGTFNPGTHAEEKSMTGLFGHAIRIEKAIISNDVVTDPRSDHILPKGHPPVNTFLAIPLIYQHSIIGLIAIANSPEYHIIDVQKLLPLLDICGRLLNKTVSSQETLASRIQRTSEVDEAKDRFLATMSHELRTPLTGIIGMVTMLPDAGSLNNKQKEYIKNLTECAFKLTHLLNNILDFSKMASNCLTLQKSPLNINKTVRDAVKMIEGNILAKELELRVNVPKDIPSMIGDSQRIIQILSNLLGNSSKFTDNGFISISVKATKLTEKDDSEYVKKWKFLFEVQDTGIGIPYEEQDKIFEVFHQSSTLSTYLSNSGTGLGLSISRELVKLMGGKISVSSDGSPGKGTTFSFDIILDEEININALQQEHSRILDGAKILIVDDRSEMRLQLSDIMFKWKCIPQAVSSADEALQYLQYGMKFDVALVDIHMPNMSGVELAQELRQKYPQLPLIGISSIELSSGEQYFDYYMYKPIDQNVLFPALLKCLLNHEDINIQSPSIRRVCRSKLKILIAEDDHHNTFTINEMLSNLGYNKKNITSVEDGEKCVKMVRDSYFDVILMDIKMPKMGGIDATRLIKRFPNSPMIIAVSAAVQPSDKARCQRVGIDGYLAKPITKEKLDTALLPLIKITS</sequence>
<feature type="domain" description="Response regulatory" evidence="6">
    <location>
        <begin position="473"/>
        <end position="583"/>
    </location>
</feature>
<dbReference type="FunFam" id="3.30.565.10:FF:000010">
    <property type="entry name" value="Sensor histidine kinase RcsC"/>
    <property type="match status" value="1"/>
</dbReference>
<dbReference type="Gene3D" id="3.30.450.40">
    <property type="match status" value="1"/>
</dbReference>
<dbReference type="SUPFAM" id="SSF55781">
    <property type="entry name" value="GAF domain-like"/>
    <property type="match status" value="1"/>
</dbReference>
<dbReference type="Gene3D" id="3.30.565.10">
    <property type="entry name" value="Histidine kinase-like ATPase, C-terminal domain"/>
    <property type="match status" value="1"/>
</dbReference>
<dbReference type="PROSITE" id="PS50109">
    <property type="entry name" value="HIS_KIN"/>
    <property type="match status" value="1"/>
</dbReference>
<evidence type="ECO:0000256" key="1">
    <source>
        <dbReference type="ARBA" id="ARBA00022553"/>
    </source>
</evidence>
<evidence type="ECO:0000259" key="6">
    <source>
        <dbReference type="PROSITE" id="PS50110"/>
    </source>
</evidence>
<evidence type="ECO:0000259" key="5">
    <source>
        <dbReference type="PROSITE" id="PS50109"/>
    </source>
</evidence>
<protein>
    <recommendedName>
        <fullName evidence="8">Histidine kinase</fullName>
    </recommendedName>
</protein>
<dbReference type="InterPro" id="IPR004358">
    <property type="entry name" value="Sig_transdc_His_kin-like_C"/>
</dbReference>
<dbReference type="SMART" id="SM00448">
    <property type="entry name" value="REC"/>
    <property type="match status" value="2"/>
</dbReference>
<dbReference type="InterPro" id="IPR001789">
    <property type="entry name" value="Sig_transdc_resp-reg_receiver"/>
</dbReference>
<dbReference type="PANTHER" id="PTHR45339">
    <property type="entry name" value="HYBRID SIGNAL TRANSDUCTION HISTIDINE KINASE J"/>
    <property type="match status" value="1"/>
</dbReference>
<dbReference type="CDD" id="cd16922">
    <property type="entry name" value="HATPase_EvgS-ArcB-TorS-like"/>
    <property type="match status" value="1"/>
</dbReference>
<evidence type="ECO:0000256" key="3">
    <source>
        <dbReference type="ARBA" id="ARBA00022777"/>
    </source>
</evidence>
<evidence type="ECO:0008006" key="8">
    <source>
        <dbReference type="Google" id="ProtNLM"/>
    </source>
</evidence>
<keyword evidence="4" id="KW-0902">Two-component regulatory system</keyword>
<dbReference type="InterPro" id="IPR011006">
    <property type="entry name" value="CheY-like_superfamily"/>
</dbReference>
<dbReference type="InterPro" id="IPR005467">
    <property type="entry name" value="His_kinase_dom"/>
</dbReference>
<feature type="domain" description="Response regulatory" evidence="6">
    <location>
        <begin position="605"/>
        <end position="722"/>
    </location>
</feature>
<evidence type="ECO:0000256" key="4">
    <source>
        <dbReference type="ARBA" id="ARBA00023012"/>
    </source>
</evidence>
<name>A0A481YTK2_9VIRU</name>
<dbReference type="PRINTS" id="PR00344">
    <property type="entry name" value="BCTRLSENSOR"/>
</dbReference>
<dbReference type="InterPro" id="IPR036890">
    <property type="entry name" value="HATPase_C_sf"/>
</dbReference>
<keyword evidence="2" id="KW-0808">Transferase</keyword>
<dbReference type="CDD" id="cd17546">
    <property type="entry name" value="REC_hyHK_CKI1_RcsC-like"/>
    <property type="match status" value="2"/>
</dbReference>
<dbReference type="InterPro" id="IPR003661">
    <property type="entry name" value="HisK_dim/P_dom"/>
</dbReference>
<dbReference type="Pfam" id="PF00512">
    <property type="entry name" value="HisKA"/>
    <property type="match status" value="1"/>
</dbReference>
<dbReference type="Gene3D" id="3.40.50.2300">
    <property type="match status" value="2"/>
</dbReference>
<proteinExistence type="predicted"/>
<dbReference type="InterPro" id="IPR029016">
    <property type="entry name" value="GAF-like_dom_sf"/>
</dbReference>
<feature type="domain" description="Histidine kinase" evidence="5">
    <location>
        <begin position="223"/>
        <end position="454"/>
    </location>
</feature>
<keyword evidence="1" id="KW-0597">Phosphoprotein</keyword>
<dbReference type="InterPro" id="IPR036097">
    <property type="entry name" value="HisK_dim/P_sf"/>
</dbReference>
<dbReference type="InterPro" id="IPR003018">
    <property type="entry name" value="GAF"/>
</dbReference>
<dbReference type="SMART" id="SM00388">
    <property type="entry name" value="HisKA"/>
    <property type="match status" value="1"/>
</dbReference>